<comment type="caution">
    <text evidence="1">The sequence shown here is derived from an EMBL/GenBank/DDBJ whole genome shotgun (WGS) entry which is preliminary data.</text>
</comment>
<sequence length="19" mass="2232">MMNMSRFVVETLLLMESSL</sequence>
<dbReference type="AlphaFoldDB" id="A0A454D4V7"/>
<accession>A0A454D4V7</accession>
<proteinExistence type="predicted"/>
<reference evidence="1 2" key="1">
    <citation type="submission" date="2012-10" db="EMBL/GenBank/DDBJ databases">
        <title>Genome sequence of Vibrio Cholerae HENC-02.</title>
        <authorList>
            <person name="Eppinger M."/>
            <person name="Hasan N.A."/>
            <person name="Sengamalay N."/>
            <person name="Hine E."/>
            <person name="Su Q."/>
            <person name="Daugherty S.C."/>
            <person name="Young S."/>
            <person name="Sadzewicz L."/>
            <person name="Tallon L."/>
            <person name="Cebula T.A."/>
            <person name="Ravel J."/>
            <person name="Colwell R.R."/>
        </authorList>
    </citation>
    <scope>NUCLEOTIDE SEQUENCE [LARGE SCALE GENOMIC DNA]</scope>
    <source>
        <strain evidence="1 2">HENC-02</strain>
    </source>
</reference>
<organism evidence="1 2">
    <name type="scientific">Vibrio harveyi</name>
    <name type="common">Beneckea harveyi</name>
    <dbReference type="NCBI Taxonomy" id="669"/>
    <lineage>
        <taxon>Bacteria</taxon>
        <taxon>Pseudomonadati</taxon>
        <taxon>Pseudomonadota</taxon>
        <taxon>Gammaproteobacteria</taxon>
        <taxon>Vibrionales</taxon>
        <taxon>Vibrionaceae</taxon>
        <taxon>Vibrio</taxon>
    </lineage>
</organism>
<name>A0A454D4V7_VIBHA</name>
<evidence type="ECO:0000313" key="1">
    <source>
        <dbReference type="EMBL" id="EKM33655.1"/>
    </source>
</evidence>
<evidence type="ECO:0000313" key="2">
    <source>
        <dbReference type="Proteomes" id="UP000008367"/>
    </source>
</evidence>
<feature type="non-terminal residue" evidence="1">
    <location>
        <position position="19"/>
    </location>
</feature>
<gene>
    <name evidence="1" type="ORF">VCHENC02_0922A</name>
</gene>
<dbReference type="EMBL" id="AJSR01000168">
    <property type="protein sequence ID" value="EKM33655.1"/>
    <property type="molecule type" value="Genomic_DNA"/>
</dbReference>
<dbReference type="Proteomes" id="UP000008367">
    <property type="component" value="Unassembled WGS sequence"/>
</dbReference>
<protein>
    <submittedName>
        <fullName evidence="1">Uncharacterized protein</fullName>
    </submittedName>
</protein>